<evidence type="ECO:0000313" key="1">
    <source>
        <dbReference type="EMBL" id="KUH32526.1"/>
    </source>
</evidence>
<reference evidence="1 2" key="1">
    <citation type="submission" date="2015-10" db="EMBL/GenBank/DDBJ databases">
        <title>Draft genome sequence of Thermococcus celericrescens strain DSM 17994.</title>
        <authorList>
            <person name="Hong S.-J."/>
            <person name="Park C.-E."/>
            <person name="Shin J.-H."/>
        </authorList>
    </citation>
    <scope>NUCLEOTIDE SEQUENCE [LARGE SCALE GENOMIC DNA]</scope>
    <source>
        <strain evidence="1 2">DSM 17994</strain>
    </source>
</reference>
<dbReference type="EMBL" id="LLYW01000034">
    <property type="protein sequence ID" value="KUH32526.1"/>
    <property type="molecule type" value="Genomic_DNA"/>
</dbReference>
<accession>A0A124EB65</accession>
<dbReference type="Proteomes" id="UP000053462">
    <property type="component" value="Unassembled WGS sequence"/>
</dbReference>
<dbReference type="AlphaFoldDB" id="A0A124EB65"/>
<comment type="caution">
    <text evidence="1">The sequence shown here is derived from an EMBL/GenBank/DDBJ whole genome shotgun (WGS) entry which is preliminary data.</text>
</comment>
<organism evidence="1 2">
    <name type="scientific">Thermococcus celericrescens</name>
    <dbReference type="NCBI Taxonomy" id="227598"/>
    <lineage>
        <taxon>Archaea</taxon>
        <taxon>Methanobacteriati</taxon>
        <taxon>Methanobacteriota</taxon>
        <taxon>Thermococci</taxon>
        <taxon>Thermococcales</taxon>
        <taxon>Thermococcaceae</taxon>
        <taxon>Thermococcus</taxon>
    </lineage>
</organism>
<keyword evidence="2" id="KW-1185">Reference proteome</keyword>
<gene>
    <name evidence="1" type="ORF">APY94_09520</name>
</gene>
<name>A0A124EB65_9EURY</name>
<proteinExistence type="predicted"/>
<protein>
    <submittedName>
        <fullName evidence="1">Uncharacterized protein</fullName>
    </submittedName>
</protein>
<evidence type="ECO:0000313" key="2">
    <source>
        <dbReference type="Proteomes" id="UP000053462"/>
    </source>
</evidence>
<sequence length="231" mass="26988">MDALIELAEKATRKLSPSEKQILEELILRDLYKSREFKKIEEQLILENRDYTARVATTSSQVPPEVQETLPKIYQPWIDILPQGDKTNPSKGLNPLIAVYWYVHETQSGKVIEYTLVFADEDHPLIDQTYDVIRLWRFGRIEDTEYYLVYMKTNNAKFPGSYSGDQTFFTIRPAHLTGSEPYSGKIYINTWNHMMSSQKDTNPLLIKKTWQSYPLKHGDRNKAHCDYSIKC</sequence>
<dbReference type="STRING" id="227598.APY94_09520"/>